<feature type="compositionally biased region" description="Acidic residues" evidence="1">
    <location>
        <begin position="87"/>
        <end position="96"/>
    </location>
</feature>
<evidence type="ECO:0000313" key="3">
    <source>
        <dbReference type="Proteomes" id="UP001219518"/>
    </source>
</evidence>
<keyword evidence="3" id="KW-1185">Reference proteome</keyword>
<reference evidence="2" key="1">
    <citation type="submission" date="2021-07" db="EMBL/GenBank/DDBJ databases">
        <authorList>
            <person name="Catto M.A."/>
            <person name="Jacobson A."/>
            <person name="Kennedy G."/>
            <person name="Labadie P."/>
            <person name="Hunt B.G."/>
            <person name="Srinivasan R."/>
        </authorList>
    </citation>
    <scope>NUCLEOTIDE SEQUENCE</scope>
    <source>
        <strain evidence="2">PL_HMW_Pooled</strain>
        <tissue evidence="2">Head</tissue>
    </source>
</reference>
<proteinExistence type="predicted"/>
<evidence type="ECO:0000313" key="2">
    <source>
        <dbReference type="EMBL" id="KAK3917699.1"/>
    </source>
</evidence>
<evidence type="ECO:0000256" key="1">
    <source>
        <dbReference type="SAM" id="MobiDB-lite"/>
    </source>
</evidence>
<feature type="region of interest" description="Disordered" evidence="1">
    <location>
        <begin position="37"/>
        <end position="108"/>
    </location>
</feature>
<dbReference type="AlphaFoldDB" id="A0AAE1HA86"/>
<organism evidence="2 3">
    <name type="scientific">Frankliniella fusca</name>
    <dbReference type="NCBI Taxonomy" id="407009"/>
    <lineage>
        <taxon>Eukaryota</taxon>
        <taxon>Metazoa</taxon>
        <taxon>Ecdysozoa</taxon>
        <taxon>Arthropoda</taxon>
        <taxon>Hexapoda</taxon>
        <taxon>Insecta</taxon>
        <taxon>Pterygota</taxon>
        <taxon>Neoptera</taxon>
        <taxon>Paraneoptera</taxon>
        <taxon>Thysanoptera</taxon>
        <taxon>Terebrantia</taxon>
        <taxon>Thripoidea</taxon>
        <taxon>Thripidae</taxon>
        <taxon>Frankliniella</taxon>
    </lineage>
</organism>
<feature type="compositionally biased region" description="Polar residues" evidence="1">
    <location>
        <begin position="37"/>
        <end position="56"/>
    </location>
</feature>
<dbReference type="EMBL" id="JAHWGI010000773">
    <property type="protein sequence ID" value="KAK3917699.1"/>
    <property type="molecule type" value="Genomic_DNA"/>
</dbReference>
<name>A0AAE1HA86_9NEOP</name>
<protein>
    <submittedName>
        <fullName evidence="2">RING finger domain and kelch repeat-containing protein</fullName>
    </submittedName>
</protein>
<gene>
    <name evidence="2" type="ORF">KUF71_007177</name>
</gene>
<reference evidence="2" key="2">
    <citation type="journal article" date="2023" name="BMC Genomics">
        <title>Pest status, molecular evolution, and epigenetic factors derived from the genome assembly of Frankliniella fusca, a thysanopteran phytovirus vector.</title>
        <authorList>
            <person name="Catto M.A."/>
            <person name="Labadie P.E."/>
            <person name="Jacobson A.L."/>
            <person name="Kennedy G.G."/>
            <person name="Srinivasan R."/>
            <person name="Hunt B.G."/>
        </authorList>
    </citation>
    <scope>NUCLEOTIDE SEQUENCE</scope>
    <source>
        <strain evidence="2">PL_HMW_Pooled</strain>
    </source>
</reference>
<comment type="caution">
    <text evidence="2">The sequence shown here is derived from an EMBL/GenBank/DDBJ whole genome shotgun (WGS) entry which is preliminary data.</text>
</comment>
<dbReference type="Proteomes" id="UP001219518">
    <property type="component" value="Unassembled WGS sequence"/>
</dbReference>
<sequence>MLPTDSEDRSHTSVLVAPTAVSYAGHGAAYGQYAYSNGTSRLTSPQRATRTGTRTHTFIPPSHRVVRGPPRPPPAPTPKRGDIPITDSDETYAEYEGEAHPLSESYPDFQGSKWRGISRFIMCRTPPH</sequence>
<accession>A0AAE1HA86</accession>